<dbReference type="GeneID" id="99682817"/>
<dbReference type="FunFam" id="1.10.287.950:FF:000001">
    <property type="entry name" value="Methyl-accepting chemotaxis sensory transducer"/>
    <property type="match status" value="1"/>
</dbReference>
<dbReference type="GO" id="GO:0007165">
    <property type="term" value="P:signal transduction"/>
    <property type="evidence" value="ECO:0007669"/>
    <property type="project" value="UniProtKB-KW"/>
</dbReference>
<name>A0A4R2M345_RUBGE</name>
<dbReference type="Pfam" id="PF08447">
    <property type="entry name" value="PAS_3"/>
    <property type="match status" value="1"/>
</dbReference>
<evidence type="ECO:0000256" key="6">
    <source>
        <dbReference type="ARBA" id="ARBA00022692"/>
    </source>
</evidence>
<dbReference type="SUPFAM" id="SSF58104">
    <property type="entry name" value="Methyl-accepting chemotaxis protein (MCP) signaling domain"/>
    <property type="match status" value="1"/>
</dbReference>
<evidence type="ECO:0000256" key="8">
    <source>
        <dbReference type="ARBA" id="ARBA00023136"/>
    </source>
</evidence>
<reference evidence="14 15" key="1">
    <citation type="submission" date="2019-03" db="EMBL/GenBank/DDBJ databases">
        <title>Genomic Encyclopedia of Type Strains, Phase IV (KMG-IV): sequencing the most valuable type-strain genomes for metagenomic binning, comparative biology and taxonomic classification.</title>
        <authorList>
            <person name="Goeker M."/>
        </authorList>
    </citation>
    <scope>NUCLEOTIDE SEQUENCE [LARGE SCALE GENOMIC DNA]</scope>
    <source>
        <strain evidence="14 15">DSM 1709</strain>
    </source>
</reference>
<dbReference type="InterPro" id="IPR003660">
    <property type="entry name" value="HAMP_dom"/>
</dbReference>
<dbReference type="SUPFAM" id="SSF55785">
    <property type="entry name" value="PYP-like sensor domain (PAS domain)"/>
    <property type="match status" value="1"/>
</dbReference>
<dbReference type="GO" id="GO:0004888">
    <property type="term" value="F:transmembrane signaling receptor activity"/>
    <property type="evidence" value="ECO:0007669"/>
    <property type="project" value="InterPro"/>
</dbReference>
<dbReference type="CDD" id="cd00130">
    <property type="entry name" value="PAS"/>
    <property type="match status" value="1"/>
</dbReference>
<evidence type="ECO:0000256" key="10">
    <source>
        <dbReference type="PROSITE-ProRule" id="PRU00284"/>
    </source>
</evidence>
<comment type="caution">
    <text evidence="14">The sequence shown here is derived from an EMBL/GenBank/DDBJ whole genome shotgun (WGS) entry which is preliminary data.</text>
</comment>
<evidence type="ECO:0000256" key="3">
    <source>
        <dbReference type="ARBA" id="ARBA00022481"/>
    </source>
</evidence>
<keyword evidence="4" id="KW-0145">Chemotaxis</keyword>
<dbReference type="EMBL" id="SLXD01000013">
    <property type="protein sequence ID" value="TCP00500.1"/>
    <property type="molecule type" value="Genomic_DNA"/>
</dbReference>
<dbReference type="GO" id="GO:0005886">
    <property type="term" value="C:plasma membrane"/>
    <property type="evidence" value="ECO:0007669"/>
    <property type="project" value="UniProtKB-SubCell"/>
</dbReference>
<sequence>MRVNLPVTQKEYDYPADALIVSTTDPQGRITHCNSTFVEVSGYAYDELMGQPHNLIRHPDVPPEAFKDLWQTIGRGRPWTGIVKNRRRNGDHYWVRANVTPVMHDGKPVAYLSVRLKPTREEVLAAEALYAKIAAERESGRPTFRLHAGRVRHVGWRDLPGRVHRMPLATRLATVMTAQLALTLGVAAVAPLPAAVAVGLAAVAVAAYGFRRHIQHPLDQAERFAQELAGCDLTTSIEHAHPHPLSGLTRALMQIQLNLRAAISDARQEVAGTAGATAGIARGSEDLSRRTESQHDALQKTAASMAQIAGTVRQAAATAGEVLRQSEQTATVATDGGQAMERVGATMQAVEQSSRKVSEIVQIIEGIAFQTNLLALNAAVEAARAGEQGRGFAVVAAEVRALAQRSAKAAQDVRGLIMASVEQVADGARQMGEANDTIGRTVGEVQRVGEMIQQITRAAEEQSLGIEQVNGAVSELGRMTEENAELVQQTASAVQALYQRTETLKRSVQLFRL</sequence>
<gene>
    <name evidence="14" type="ORF">EV684_113131</name>
</gene>
<dbReference type="InterPro" id="IPR004090">
    <property type="entry name" value="Chemotax_Me-accpt_rcpt"/>
</dbReference>
<evidence type="ECO:0000256" key="4">
    <source>
        <dbReference type="ARBA" id="ARBA00022500"/>
    </source>
</evidence>
<comment type="similarity">
    <text evidence="9">Belongs to the methyl-accepting chemotaxis (MCP) protein family.</text>
</comment>
<dbReference type="RefSeq" id="WP_132648940.1">
    <property type="nucleotide sequence ID" value="NZ_CP181386.1"/>
</dbReference>
<keyword evidence="7" id="KW-1133">Transmembrane helix</keyword>
<evidence type="ECO:0000313" key="15">
    <source>
        <dbReference type="Proteomes" id="UP000295106"/>
    </source>
</evidence>
<dbReference type="InterPro" id="IPR001610">
    <property type="entry name" value="PAC"/>
</dbReference>
<accession>A0A4R2M345</accession>
<dbReference type="SMART" id="SM00086">
    <property type="entry name" value="PAC"/>
    <property type="match status" value="1"/>
</dbReference>
<dbReference type="NCBIfam" id="TIGR00229">
    <property type="entry name" value="sensory_box"/>
    <property type="match status" value="1"/>
</dbReference>
<dbReference type="InterPro" id="IPR035965">
    <property type="entry name" value="PAS-like_dom_sf"/>
</dbReference>
<dbReference type="PANTHER" id="PTHR43531:SF7">
    <property type="entry name" value="AEROTAXIS RECEPTOR"/>
    <property type="match status" value="1"/>
</dbReference>
<feature type="domain" description="HAMP" evidence="13">
    <location>
        <begin position="212"/>
        <end position="264"/>
    </location>
</feature>
<dbReference type="InterPro" id="IPR000014">
    <property type="entry name" value="PAS"/>
</dbReference>
<dbReference type="Gene3D" id="1.10.287.950">
    <property type="entry name" value="Methyl-accepting chemotaxis protein"/>
    <property type="match status" value="1"/>
</dbReference>
<dbReference type="CDD" id="cd11386">
    <property type="entry name" value="MCP_signal"/>
    <property type="match status" value="1"/>
</dbReference>
<dbReference type="InterPro" id="IPR004089">
    <property type="entry name" value="MCPsignal_dom"/>
</dbReference>
<dbReference type="SMART" id="SM00283">
    <property type="entry name" value="MA"/>
    <property type="match status" value="1"/>
</dbReference>
<evidence type="ECO:0000256" key="5">
    <source>
        <dbReference type="ARBA" id="ARBA00022519"/>
    </source>
</evidence>
<evidence type="ECO:0000313" key="14">
    <source>
        <dbReference type="EMBL" id="TCP00500.1"/>
    </source>
</evidence>
<dbReference type="Gene3D" id="3.30.450.20">
    <property type="entry name" value="PAS domain"/>
    <property type="match status" value="1"/>
</dbReference>
<keyword evidence="3" id="KW-0488">Methylation</keyword>
<evidence type="ECO:0000256" key="1">
    <source>
        <dbReference type="ARBA" id="ARBA00004429"/>
    </source>
</evidence>
<dbReference type="FunFam" id="3.30.450.20:FF:000046">
    <property type="entry name" value="Aerotaxis sensor receptor"/>
    <property type="match status" value="1"/>
</dbReference>
<dbReference type="PROSITE" id="PS50111">
    <property type="entry name" value="CHEMOTAXIS_TRANSDUC_2"/>
    <property type="match status" value="1"/>
</dbReference>
<evidence type="ECO:0000256" key="7">
    <source>
        <dbReference type="ARBA" id="ARBA00022989"/>
    </source>
</evidence>
<evidence type="ECO:0000259" key="11">
    <source>
        <dbReference type="PROSITE" id="PS50111"/>
    </source>
</evidence>
<keyword evidence="10" id="KW-0807">Transducer</keyword>
<dbReference type="Proteomes" id="UP000295106">
    <property type="component" value="Unassembled WGS sequence"/>
</dbReference>
<dbReference type="PANTHER" id="PTHR43531">
    <property type="entry name" value="PROTEIN ICFG"/>
    <property type="match status" value="1"/>
</dbReference>
<evidence type="ECO:0000256" key="2">
    <source>
        <dbReference type="ARBA" id="ARBA00022475"/>
    </source>
</evidence>
<evidence type="ECO:0000259" key="13">
    <source>
        <dbReference type="PROSITE" id="PS50885"/>
    </source>
</evidence>
<keyword evidence="2" id="KW-1003">Cell membrane</keyword>
<proteinExistence type="inferred from homology"/>
<dbReference type="AlphaFoldDB" id="A0A4R2M345"/>
<dbReference type="Pfam" id="PF00015">
    <property type="entry name" value="MCPsignal"/>
    <property type="match status" value="1"/>
</dbReference>
<dbReference type="InterPro" id="IPR051310">
    <property type="entry name" value="MCP_chemotaxis"/>
</dbReference>
<keyword evidence="5" id="KW-0997">Cell inner membrane</keyword>
<dbReference type="InterPro" id="IPR013655">
    <property type="entry name" value="PAS_fold_3"/>
</dbReference>
<dbReference type="OrthoDB" id="9806477at2"/>
<dbReference type="PRINTS" id="PR00260">
    <property type="entry name" value="CHEMTRNSDUCR"/>
</dbReference>
<keyword evidence="6" id="KW-0812">Transmembrane</keyword>
<dbReference type="GO" id="GO:0052131">
    <property type="term" value="P:positive aerotaxis"/>
    <property type="evidence" value="ECO:0007669"/>
    <property type="project" value="UniProtKB-ARBA"/>
</dbReference>
<organism evidence="14 15">
    <name type="scientific">Rubrivivax gelatinosus</name>
    <name type="common">Rhodocyclus gelatinosus</name>
    <name type="synonym">Rhodopseudomonas gelatinosa</name>
    <dbReference type="NCBI Taxonomy" id="28068"/>
    <lineage>
        <taxon>Bacteria</taxon>
        <taxon>Pseudomonadati</taxon>
        <taxon>Pseudomonadota</taxon>
        <taxon>Betaproteobacteria</taxon>
        <taxon>Burkholderiales</taxon>
        <taxon>Sphaerotilaceae</taxon>
        <taxon>Rubrivivax</taxon>
    </lineage>
</organism>
<feature type="domain" description="PAS" evidence="12">
    <location>
        <begin position="25"/>
        <end position="60"/>
    </location>
</feature>
<protein>
    <submittedName>
        <fullName evidence="14">Methyl-accepting chemotaxis sensory transducer with Pas/Pac sensor</fullName>
    </submittedName>
</protein>
<evidence type="ECO:0000256" key="9">
    <source>
        <dbReference type="ARBA" id="ARBA00029447"/>
    </source>
</evidence>
<comment type="subcellular location">
    <subcellularLocation>
        <location evidence="1">Cell inner membrane</location>
        <topology evidence="1">Multi-pass membrane protein</topology>
    </subcellularLocation>
</comment>
<dbReference type="PROSITE" id="PS50885">
    <property type="entry name" value="HAMP"/>
    <property type="match status" value="1"/>
</dbReference>
<dbReference type="PROSITE" id="PS50112">
    <property type="entry name" value="PAS"/>
    <property type="match status" value="1"/>
</dbReference>
<keyword evidence="8" id="KW-0472">Membrane</keyword>
<evidence type="ECO:0000259" key="12">
    <source>
        <dbReference type="PROSITE" id="PS50112"/>
    </source>
</evidence>
<feature type="domain" description="Methyl-accepting transducer" evidence="11">
    <location>
        <begin position="269"/>
        <end position="498"/>
    </location>
</feature>